<comment type="caution">
    <text evidence="15">The sequence shown here is derived from an EMBL/GenBank/DDBJ whole genome shotgun (WGS) entry which is preliminary data.</text>
</comment>
<proteinExistence type="inferred from homology"/>
<keyword evidence="7 14" id="KW-0276">Fatty acid metabolism</keyword>
<keyword evidence="14" id="KW-0256">Endoplasmic reticulum</keyword>
<evidence type="ECO:0000256" key="10">
    <source>
        <dbReference type="ARBA" id="ARBA00023136"/>
    </source>
</evidence>
<keyword evidence="12 14" id="KW-0456">Lyase</keyword>
<dbReference type="Pfam" id="PF04387">
    <property type="entry name" value="PTPLA"/>
    <property type="match status" value="1"/>
</dbReference>
<keyword evidence="10 14" id="KW-0472">Membrane</keyword>
<evidence type="ECO:0000313" key="15">
    <source>
        <dbReference type="EMBL" id="KAJ1928194.1"/>
    </source>
</evidence>
<feature type="transmembrane region" description="Helical" evidence="14">
    <location>
        <begin position="172"/>
        <end position="196"/>
    </location>
</feature>
<evidence type="ECO:0000256" key="6">
    <source>
        <dbReference type="ARBA" id="ARBA00022692"/>
    </source>
</evidence>
<reference evidence="15" key="1">
    <citation type="submission" date="2022-07" db="EMBL/GenBank/DDBJ databases">
        <title>Phylogenomic reconstructions and comparative analyses of Kickxellomycotina fungi.</title>
        <authorList>
            <person name="Reynolds N.K."/>
            <person name="Stajich J.E."/>
            <person name="Barry K."/>
            <person name="Grigoriev I.V."/>
            <person name="Crous P."/>
            <person name="Smith M.E."/>
        </authorList>
    </citation>
    <scope>NUCLEOTIDE SEQUENCE</scope>
    <source>
        <strain evidence="15">RSA 861</strain>
    </source>
</reference>
<sequence length="226" mass="25559">MAKSTSSSGPVTAYLVAYNLASMASWAWILYRTALVFLQTGDHTQVYTQVGWPLTVVQTFMLLDVVHSALGLVRSPVLTNLVQVASRVIIVWEPLQWFKTPEATTSWFLTIMICAWGITEVVRYGYYAASLLGFQPRLLTWARYTFFYALYPLGASSEAAIIYYSLDAARDISSILYGIAVVEILLYFPLFPQMYLHMIKQRRKVLGGSKPVKRTRAHSTPIKKKI</sequence>
<comment type="subcellular location">
    <subcellularLocation>
        <location evidence="14">Endoplasmic reticulum membrane</location>
        <topology evidence="14">Multi-pass membrane protein</topology>
    </subcellularLocation>
    <subcellularLocation>
        <location evidence="1">Membrane</location>
        <topology evidence="1">Multi-pass membrane protein</topology>
    </subcellularLocation>
</comment>
<keyword evidence="8 14" id="KW-1133">Transmembrane helix</keyword>
<evidence type="ECO:0000256" key="14">
    <source>
        <dbReference type="RuleBase" id="RU363109"/>
    </source>
</evidence>
<evidence type="ECO:0000256" key="5">
    <source>
        <dbReference type="ARBA" id="ARBA00022516"/>
    </source>
</evidence>
<evidence type="ECO:0000256" key="9">
    <source>
        <dbReference type="ARBA" id="ARBA00023098"/>
    </source>
</evidence>
<evidence type="ECO:0000256" key="3">
    <source>
        <dbReference type="ARBA" id="ARBA00007811"/>
    </source>
</evidence>
<dbReference type="GO" id="GO:0042761">
    <property type="term" value="P:very long-chain fatty acid biosynthetic process"/>
    <property type="evidence" value="ECO:0007669"/>
    <property type="project" value="TreeGrafter"/>
</dbReference>
<gene>
    <name evidence="15" type="ORF">IWQ60_002272</name>
</gene>
<evidence type="ECO:0000256" key="8">
    <source>
        <dbReference type="ARBA" id="ARBA00022989"/>
    </source>
</evidence>
<keyword evidence="11 14" id="KW-0275">Fatty acid biosynthesis</keyword>
<feature type="transmembrane region" description="Helical" evidence="14">
    <location>
        <begin position="12"/>
        <end position="31"/>
    </location>
</feature>
<comment type="function">
    <text evidence="14">Catalyzes the third of the four reactions of the long-chain fatty acids elongation cycle. This endoplasmic reticulum-bound enzymatic process, allows the addition of two carbons to the chain of long- and very long-chain fatty acids/VLCFAs per cycle. This enzyme catalyzes the dehydration of the 3-hydroxyacyl-CoA intermediate into trans-2,3-enoyl-CoA, within each cycle of fatty acid elongation. Thereby, it participates to the production of VLCFAs of different chain lengths that are involved in multiple biological processes as precursors of membrane lipids and lipid mediators.</text>
</comment>
<accession>A0A9W8AD07</accession>
<comment type="similarity">
    <text evidence="3 14">Belongs to the very long-chain fatty acids dehydratase HACD family.</text>
</comment>
<comment type="pathway">
    <text evidence="2 14">Lipid metabolism; fatty acid biosynthesis.</text>
</comment>
<feature type="transmembrane region" description="Helical" evidence="14">
    <location>
        <begin position="107"/>
        <end position="126"/>
    </location>
</feature>
<keyword evidence="5 14" id="KW-0444">Lipid biosynthesis</keyword>
<comment type="catalytic activity">
    <reaction evidence="13 14">
        <text>a very-long-chain (3R)-3-hydroxyacyl-CoA = a very-long-chain (2E)-enoyl-CoA + H2O</text>
        <dbReference type="Rhea" id="RHEA:45812"/>
        <dbReference type="ChEBI" id="CHEBI:15377"/>
        <dbReference type="ChEBI" id="CHEBI:83728"/>
        <dbReference type="ChEBI" id="CHEBI:85440"/>
        <dbReference type="EC" id="4.2.1.134"/>
    </reaction>
</comment>
<dbReference type="OrthoDB" id="46988at2759"/>
<dbReference type="GO" id="GO:0102158">
    <property type="term" value="F:very-long-chain (3R)-3-hydroxyacyl-CoA dehydratase activity"/>
    <property type="evidence" value="ECO:0007669"/>
    <property type="project" value="UniProtKB-EC"/>
</dbReference>
<dbReference type="EC" id="4.2.1.134" evidence="4 14"/>
<evidence type="ECO:0000256" key="11">
    <source>
        <dbReference type="ARBA" id="ARBA00023160"/>
    </source>
</evidence>
<evidence type="ECO:0000313" key="16">
    <source>
        <dbReference type="Proteomes" id="UP001150569"/>
    </source>
</evidence>
<feature type="transmembrane region" description="Helical" evidence="14">
    <location>
        <begin position="146"/>
        <end position="166"/>
    </location>
</feature>
<dbReference type="InterPro" id="IPR007482">
    <property type="entry name" value="Tyr_Pase-like_PTPLA"/>
</dbReference>
<dbReference type="EMBL" id="JANBPT010000084">
    <property type="protein sequence ID" value="KAJ1928194.1"/>
    <property type="molecule type" value="Genomic_DNA"/>
</dbReference>
<evidence type="ECO:0000256" key="13">
    <source>
        <dbReference type="ARBA" id="ARBA00036671"/>
    </source>
</evidence>
<keyword evidence="6 14" id="KW-0812">Transmembrane</keyword>
<protein>
    <recommendedName>
        <fullName evidence="4 14">Very-long-chain (3R)-3-hydroxyacyl-CoA dehydratase</fullName>
        <ecNumber evidence="4 14">4.2.1.134</ecNumber>
    </recommendedName>
</protein>
<keyword evidence="9 14" id="KW-0443">Lipid metabolism</keyword>
<dbReference type="PANTHER" id="PTHR11035">
    <property type="entry name" value="VERY-LONG-CHAIN (3R)-3-HYDROXYACYL-COA DEHYDRATASE"/>
    <property type="match status" value="1"/>
</dbReference>
<dbReference type="GO" id="GO:0005789">
    <property type="term" value="C:endoplasmic reticulum membrane"/>
    <property type="evidence" value="ECO:0007669"/>
    <property type="project" value="UniProtKB-SubCell"/>
</dbReference>
<dbReference type="PANTHER" id="PTHR11035:SF3">
    <property type="entry name" value="VERY-LONG-CHAIN (3R)-3-HYDROXYACYL-COA DEHYDRATASE"/>
    <property type="match status" value="1"/>
</dbReference>
<organism evidence="15 16">
    <name type="scientific">Tieghemiomyces parasiticus</name>
    <dbReference type="NCBI Taxonomy" id="78921"/>
    <lineage>
        <taxon>Eukaryota</taxon>
        <taxon>Fungi</taxon>
        <taxon>Fungi incertae sedis</taxon>
        <taxon>Zoopagomycota</taxon>
        <taxon>Kickxellomycotina</taxon>
        <taxon>Dimargaritomycetes</taxon>
        <taxon>Dimargaritales</taxon>
        <taxon>Dimargaritaceae</taxon>
        <taxon>Tieghemiomyces</taxon>
    </lineage>
</organism>
<evidence type="ECO:0000256" key="1">
    <source>
        <dbReference type="ARBA" id="ARBA00004141"/>
    </source>
</evidence>
<dbReference type="GO" id="GO:0030497">
    <property type="term" value="P:fatty acid elongation"/>
    <property type="evidence" value="ECO:0007669"/>
    <property type="project" value="TreeGrafter"/>
</dbReference>
<dbReference type="Proteomes" id="UP001150569">
    <property type="component" value="Unassembled WGS sequence"/>
</dbReference>
<dbReference type="AlphaFoldDB" id="A0A9W8AD07"/>
<feature type="transmembrane region" description="Helical" evidence="14">
    <location>
        <begin position="51"/>
        <end position="70"/>
    </location>
</feature>
<evidence type="ECO:0000256" key="4">
    <source>
        <dbReference type="ARBA" id="ARBA00013122"/>
    </source>
</evidence>
<dbReference type="GO" id="GO:0030148">
    <property type="term" value="P:sphingolipid biosynthetic process"/>
    <property type="evidence" value="ECO:0007669"/>
    <property type="project" value="TreeGrafter"/>
</dbReference>
<keyword evidence="16" id="KW-1185">Reference proteome</keyword>
<evidence type="ECO:0000256" key="2">
    <source>
        <dbReference type="ARBA" id="ARBA00005194"/>
    </source>
</evidence>
<name>A0A9W8AD07_9FUNG</name>
<evidence type="ECO:0000256" key="7">
    <source>
        <dbReference type="ARBA" id="ARBA00022832"/>
    </source>
</evidence>
<evidence type="ECO:0000256" key="12">
    <source>
        <dbReference type="ARBA" id="ARBA00023239"/>
    </source>
</evidence>